<dbReference type="Pfam" id="PF01041">
    <property type="entry name" value="DegT_DnrJ_EryC1"/>
    <property type="match status" value="1"/>
</dbReference>
<accession>A0A9X4R7B1</accession>
<dbReference type="GO" id="GO:0030170">
    <property type="term" value="F:pyridoxal phosphate binding"/>
    <property type="evidence" value="ECO:0007669"/>
    <property type="project" value="TreeGrafter"/>
</dbReference>
<keyword evidence="3" id="KW-0808">Transferase</keyword>
<keyword evidence="2" id="KW-0663">Pyridoxal phosphate</keyword>
<dbReference type="EMBL" id="SGUG01000059">
    <property type="protein sequence ID" value="MDG0865229.1"/>
    <property type="molecule type" value="Genomic_DNA"/>
</dbReference>
<dbReference type="Proteomes" id="UP001152766">
    <property type="component" value="Unassembled WGS sequence"/>
</dbReference>
<keyword evidence="4" id="KW-1185">Reference proteome</keyword>
<comment type="similarity">
    <text evidence="1 2">Belongs to the DegT/DnrJ/EryC1 family.</text>
</comment>
<dbReference type="SUPFAM" id="SSF53383">
    <property type="entry name" value="PLP-dependent transferases"/>
    <property type="match status" value="1"/>
</dbReference>
<dbReference type="GO" id="GO:0000271">
    <property type="term" value="P:polysaccharide biosynthetic process"/>
    <property type="evidence" value="ECO:0007669"/>
    <property type="project" value="TreeGrafter"/>
</dbReference>
<protein>
    <submittedName>
        <fullName evidence="3">DegT/DnrJ/EryC1/StrS aminotransferase family protein</fullName>
    </submittedName>
</protein>
<dbReference type="PANTHER" id="PTHR30244">
    <property type="entry name" value="TRANSAMINASE"/>
    <property type="match status" value="1"/>
</dbReference>
<dbReference type="GO" id="GO:0008483">
    <property type="term" value="F:transaminase activity"/>
    <property type="evidence" value="ECO:0007669"/>
    <property type="project" value="UniProtKB-KW"/>
</dbReference>
<organism evidence="3 4">
    <name type="scientific">Pelomonas aquatica</name>
    <dbReference type="NCBI Taxonomy" id="431058"/>
    <lineage>
        <taxon>Bacteria</taxon>
        <taxon>Pseudomonadati</taxon>
        <taxon>Pseudomonadota</taxon>
        <taxon>Betaproteobacteria</taxon>
        <taxon>Burkholderiales</taxon>
        <taxon>Sphaerotilaceae</taxon>
        <taxon>Roseateles</taxon>
    </lineage>
</organism>
<proteinExistence type="inferred from homology"/>
<dbReference type="PANTHER" id="PTHR30244:SF34">
    <property type="entry name" value="DTDP-4-AMINO-4,6-DIDEOXYGALACTOSE TRANSAMINASE"/>
    <property type="match status" value="1"/>
</dbReference>
<dbReference type="InterPro" id="IPR000653">
    <property type="entry name" value="DegT/StrS_aminotransferase"/>
</dbReference>
<dbReference type="Gene3D" id="3.40.640.10">
    <property type="entry name" value="Type I PLP-dependent aspartate aminotransferase-like (Major domain)"/>
    <property type="match status" value="1"/>
</dbReference>
<sequence length="385" mass="41448">MTPRQPTRPTFGWDNLQGERAAGLPAVDDLAHTRLLTSGRAALFAAMKALGVRPGDTVLAPSYHCPTLVAPLRLAGAGVQLYPLGPDGLPALDAITPAPGTKAIVVAQLFGLPRSLAAVRAWCDARGIALVEDCAHSFFGQAGERAVGRWGDLATASLSKFFPVAEGGLLCSAAPLPAQALRPAGAKPQIKAWVDLLERAAEQDRLTGLNTGLRALFRLKNGPPRAPGAGGLPQDMDEAAMMADCDLARSEDAPPALTRRLLGLPRARIVERRRAHYDTLYRLTQRLRGARPLWGPLPAQAAPYVMPLWVDEPETAEHAYAALRAAGCAVFRWDRAWPGVPHFPDDHGALWRHQLLQLLCHQDLTEAMLARTCDVLTHTLAKLPQ</sequence>
<evidence type="ECO:0000313" key="3">
    <source>
        <dbReference type="EMBL" id="MDG0865229.1"/>
    </source>
</evidence>
<evidence type="ECO:0000256" key="1">
    <source>
        <dbReference type="ARBA" id="ARBA00037999"/>
    </source>
</evidence>
<comment type="caution">
    <text evidence="3">The sequence shown here is derived from an EMBL/GenBank/DDBJ whole genome shotgun (WGS) entry which is preliminary data.</text>
</comment>
<dbReference type="InterPro" id="IPR015424">
    <property type="entry name" value="PyrdxlP-dep_Trfase"/>
</dbReference>
<keyword evidence="3" id="KW-0032">Aminotransferase</keyword>
<name>A0A9X4R7B1_9BURK</name>
<reference evidence="3" key="1">
    <citation type="submission" date="2019-02" db="EMBL/GenBank/DDBJ databases">
        <title>Draft genome of the type strain Pelomonas aquatica CCUG 52575T.</title>
        <authorList>
            <person name="Gomila M."/>
            <person name="Lalucat J."/>
        </authorList>
    </citation>
    <scope>NUCLEOTIDE SEQUENCE</scope>
    <source>
        <strain evidence="3">CCUG 52575</strain>
    </source>
</reference>
<evidence type="ECO:0000313" key="4">
    <source>
        <dbReference type="Proteomes" id="UP001152766"/>
    </source>
</evidence>
<evidence type="ECO:0000256" key="2">
    <source>
        <dbReference type="RuleBase" id="RU004508"/>
    </source>
</evidence>
<dbReference type="RefSeq" id="WP_268148101.1">
    <property type="nucleotide sequence ID" value="NZ_JAPPUW010000004.1"/>
</dbReference>
<dbReference type="AlphaFoldDB" id="A0A9X4R7B1"/>
<dbReference type="InterPro" id="IPR015421">
    <property type="entry name" value="PyrdxlP-dep_Trfase_major"/>
</dbReference>
<gene>
    <name evidence="3" type="ORF">EXJ73_22465</name>
</gene>